<evidence type="ECO:0000313" key="1">
    <source>
        <dbReference type="EMBL" id="KOO27059.1"/>
    </source>
</evidence>
<proteinExistence type="predicted"/>
<gene>
    <name evidence="1" type="ORF">Ctob_008108</name>
</gene>
<organism evidence="1 2">
    <name type="scientific">Chrysochromulina tobinii</name>
    <dbReference type="NCBI Taxonomy" id="1460289"/>
    <lineage>
        <taxon>Eukaryota</taxon>
        <taxon>Haptista</taxon>
        <taxon>Haptophyta</taxon>
        <taxon>Prymnesiophyceae</taxon>
        <taxon>Prymnesiales</taxon>
        <taxon>Chrysochromulinaceae</taxon>
        <taxon>Chrysochromulina</taxon>
    </lineage>
</organism>
<dbReference type="AlphaFoldDB" id="A0A0M0JKG3"/>
<accession>A0A0M0JKG3</accession>
<reference evidence="2" key="1">
    <citation type="journal article" date="2015" name="PLoS Genet.">
        <title>Genome Sequence and Transcriptome Analyses of Chrysochromulina tobin: Metabolic Tools for Enhanced Algal Fitness in the Prominent Order Prymnesiales (Haptophyceae).</title>
        <authorList>
            <person name="Hovde B.T."/>
            <person name="Deodato C.R."/>
            <person name="Hunsperger H.M."/>
            <person name="Ryken S.A."/>
            <person name="Yost W."/>
            <person name="Jha R.K."/>
            <person name="Patterson J."/>
            <person name="Monnat R.J. Jr."/>
            <person name="Barlow S.B."/>
            <person name="Starkenburg S.R."/>
            <person name="Cattolico R.A."/>
        </authorList>
    </citation>
    <scope>NUCLEOTIDE SEQUENCE</scope>
    <source>
        <strain evidence="2">CCMP291</strain>
    </source>
</reference>
<dbReference type="EMBL" id="JWZX01002770">
    <property type="protein sequence ID" value="KOO27059.1"/>
    <property type="molecule type" value="Genomic_DNA"/>
</dbReference>
<sequence length="365" mass="39729">MGSSSESLPSGEKVAAPGAAAFKLALPPPIEAVTAATLVAVQEWWMSIEPLLRELQVQVMLQLKPFLEASTLGVQRLQLELHPHTEPAMAALIEWKQKLEPLTVSVLASVQAAADAVRIKAYEPALAAVIAAIASLVAHAAATARIVQQKAIEGYVAAEPWLLAQKAAMGPLLEEAQKTALMHAQASIVALQAWQKQLEPLAHEQMARALILTQEHSRVLTARAAEEYKAKLEPHLLSLKGQIEQHEVYQRVAPHVAAATETVVTKSKEAWEFSQPHLKIVAAKSQEAWTLFQPKLLELKEWGVIELQKLEPHVHTAGEALKAWSLQMLDCLCMPFAKAIKFGEADSPDYPPVVVSAPQTARPVD</sequence>
<comment type="caution">
    <text evidence="1">The sequence shown here is derived from an EMBL/GenBank/DDBJ whole genome shotgun (WGS) entry which is preliminary data.</text>
</comment>
<evidence type="ECO:0000313" key="2">
    <source>
        <dbReference type="Proteomes" id="UP000037460"/>
    </source>
</evidence>
<name>A0A0M0JKG3_9EUKA</name>
<dbReference type="Proteomes" id="UP000037460">
    <property type="component" value="Unassembled WGS sequence"/>
</dbReference>
<protein>
    <submittedName>
        <fullName evidence="1">Uncharacterized protein</fullName>
    </submittedName>
</protein>
<keyword evidence="2" id="KW-1185">Reference proteome</keyword>